<dbReference type="STRING" id="655015.B1812_13015"/>
<protein>
    <submittedName>
        <fullName evidence="2">Uncharacterized protein</fullName>
    </submittedName>
</protein>
<feature type="region of interest" description="Disordered" evidence="1">
    <location>
        <begin position="33"/>
        <end position="60"/>
    </location>
</feature>
<dbReference type="Proteomes" id="UP000193978">
    <property type="component" value="Chromosome"/>
</dbReference>
<evidence type="ECO:0000313" key="3">
    <source>
        <dbReference type="Proteomes" id="UP000193978"/>
    </source>
</evidence>
<evidence type="ECO:0000313" key="2">
    <source>
        <dbReference type="EMBL" id="ARN81850.1"/>
    </source>
</evidence>
<sequence>MIRRLQPRTFVLQTEPAGGDFVNTLLARFPLERNRSSDKESRKVKKLEPVMTGKPLRTFP</sequence>
<organism evidence="2 3">
    <name type="scientific">Methylocystis bryophila</name>
    <dbReference type="NCBI Taxonomy" id="655015"/>
    <lineage>
        <taxon>Bacteria</taxon>
        <taxon>Pseudomonadati</taxon>
        <taxon>Pseudomonadota</taxon>
        <taxon>Alphaproteobacteria</taxon>
        <taxon>Hyphomicrobiales</taxon>
        <taxon>Methylocystaceae</taxon>
        <taxon>Methylocystis</taxon>
    </lineage>
</organism>
<proteinExistence type="predicted"/>
<dbReference type="EMBL" id="CP019948">
    <property type="protein sequence ID" value="ARN81850.1"/>
    <property type="molecule type" value="Genomic_DNA"/>
</dbReference>
<evidence type="ECO:0000256" key="1">
    <source>
        <dbReference type="SAM" id="MobiDB-lite"/>
    </source>
</evidence>
<dbReference type="AlphaFoldDB" id="A0A1W6MW70"/>
<accession>A0A1W6MW70</accession>
<keyword evidence="3" id="KW-1185">Reference proteome</keyword>
<gene>
    <name evidence="2" type="ORF">B1812_13015</name>
</gene>
<dbReference type="KEGG" id="mbry:B1812_13015"/>
<reference evidence="2 3" key="1">
    <citation type="submission" date="2017-02" db="EMBL/GenBank/DDBJ databases">
        <authorList>
            <person name="Peterson S.W."/>
        </authorList>
    </citation>
    <scope>NUCLEOTIDE SEQUENCE [LARGE SCALE GENOMIC DNA]</scope>
    <source>
        <strain evidence="2 3">S285</strain>
    </source>
</reference>
<name>A0A1W6MW70_9HYPH</name>